<dbReference type="EMBL" id="JACNJD010000289">
    <property type="protein sequence ID" value="MBC8178579.1"/>
    <property type="molecule type" value="Genomic_DNA"/>
</dbReference>
<evidence type="ECO:0000313" key="1">
    <source>
        <dbReference type="EMBL" id="MBC8178579.1"/>
    </source>
</evidence>
<evidence type="ECO:0000313" key="2">
    <source>
        <dbReference type="Proteomes" id="UP000650524"/>
    </source>
</evidence>
<gene>
    <name evidence="1" type="ORF">H8E19_14330</name>
</gene>
<sequence>MKLPKVIIIAQNQPLDNDAHFRRKLADAEDRAERQSARFPDLDLLAIQKQVHRNIRDSLLFLDGRYMDLLDLMNFIKGGRQFPEITPDNVAEHYSLANTVTLNGIYLYQYLLEHGYDPIIVQNYATGNLPDLLGEEPLAVCISSNFIFMNDIREMAGQIKQHAPHVPVIAGGMLV</sequence>
<dbReference type="AlphaFoldDB" id="A0A8J6N2G5"/>
<organism evidence="1 2">
    <name type="scientific">Candidatus Desulfacyla euxinica</name>
    <dbReference type="NCBI Taxonomy" id="2841693"/>
    <lineage>
        <taxon>Bacteria</taxon>
        <taxon>Deltaproteobacteria</taxon>
        <taxon>Candidatus Desulfacyla</taxon>
    </lineage>
</organism>
<dbReference type="Proteomes" id="UP000650524">
    <property type="component" value="Unassembled WGS sequence"/>
</dbReference>
<accession>A0A8J6N2G5</accession>
<comment type="caution">
    <text evidence="1">The sequence shown here is derived from an EMBL/GenBank/DDBJ whole genome shotgun (WGS) entry which is preliminary data.</text>
</comment>
<protein>
    <submittedName>
        <fullName evidence="1">Uncharacterized protein</fullName>
    </submittedName>
</protein>
<name>A0A8J6N2G5_9DELT</name>
<feature type="non-terminal residue" evidence="1">
    <location>
        <position position="175"/>
    </location>
</feature>
<proteinExistence type="predicted"/>
<reference evidence="1 2" key="1">
    <citation type="submission" date="2020-08" db="EMBL/GenBank/DDBJ databases">
        <title>Bridging the membrane lipid divide: bacteria of the FCB group superphylum have the potential to synthesize archaeal ether lipids.</title>
        <authorList>
            <person name="Villanueva L."/>
            <person name="Von Meijenfeldt F.A.B."/>
            <person name="Westbye A.B."/>
            <person name="Yadav S."/>
            <person name="Hopmans E.C."/>
            <person name="Dutilh B.E."/>
            <person name="Sinninghe Damste J.S."/>
        </authorList>
    </citation>
    <scope>NUCLEOTIDE SEQUENCE [LARGE SCALE GENOMIC DNA]</scope>
    <source>
        <strain evidence="1">NIOZ-UU27</strain>
    </source>
</reference>